<reference evidence="1 2" key="1">
    <citation type="journal article" date="2010" name="Syst. Appl. Microbiol.">
        <title>Four new species of Chryseobacterium from the rhizosphere of coastal sand dune plants, Chryseobacterium elymi sp. nov., Chryseobacterium hagamense sp. nov., Chryseobacterium lathyri sp. nov. and Chryseobacterium rhizosphaerae sp. nov.</title>
        <authorList>
            <person name="Cho S.H."/>
            <person name="Lee K.S."/>
            <person name="Shin D.S."/>
            <person name="Han J.H."/>
            <person name="Park K.S."/>
            <person name="Lee C.H."/>
            <person name="Park K.H."/>
            <person name="Kim S.B."/>
        </authorList>
    </citation>
    <scope>NUCLEOTIDE SEQUENCE [LARGE SCALE GENOMIC DNA]</scope>
    <source>
        <strain evidence="1 2">KCTC 22547</strain>
    </source>
</reference>
<dbReference type="RefSeq" id="WP_116012724.1">
    <property type="nucleotide sequence ID" value="NZ_QNUH01000012.1"/>
</dbReference>
<evidence type="ECO:0000313" key="1">
    <source>
        <dbReference type="EMBL" id="REC76075.1"/>
    </source>
</evidence>
<comment type="caution">
    <text evidence="1">The sequence shown here is derived from an EMBL/GenBank/DDBJ whole genome shotgun (WGS) entry which is preliminary data.</text>
</comment>
<gene>
    <name evidence="1" type="ORF">DRF60_14420</name>
</gene>
<organism evidence="1 2">
    <name type="scientific">Chryseobacterium elymi</name>
    <dbReference type="NCBI Taxonomy" id="395936"/>
    <lineage>
        <taxon>Bacteria</taxon>
        <taxon>Pseudomonadati</taxon>
        <taxon>Bacteroidota</taxon>
        <taxon>Flavobacteriia</taxon>
        <taxon>Flavobacteriales</taxon>
        <taxon>Weeksellaceae</taxon>
        <taxon>Chryseobacterium group</taxon>
        <taxon>Chryseobacterium</taxon>
    </lineage>
</organism>
<sequence length="60" mass="7059">MGNKLDYQIAKEYLNKLPREQKMEIINGTLGQVTVSKKEKQQIRKFCSDYIKDKIQKGKI</sequence>
<dbReference type="Proteomes" id="UP000257030">
    <property type="component" value="Unassembled WGS sequence"/>
</dbReference>
<dbReference type="EMBL" id="QNUH01000012">
    <property type="protein sequence ID" value="REC76075.1"/>
    <property type="molecule type" value="Genomic_DNA"/>
</dbReference>
<evidence type="ECO:0000313" key="2">
    <source>
        <dbReference type="Proteomes" id="UP000257030"/>
    </source>
</evidence>
<accession>A0A3D9DDJ2</accession>
<proteinExistence type="predicted"/>
<keyword evidence="2" id="KW-1185">Reference proteome</keyword>
<dbReference type="OrthoDB" id="1275024at2"/>
<name>A0A3D9DDJ2_9FLAO</name>
<dbReference type="AlphaFoldDB" id="A0A3D9DDJ2"/>
<protein>
    <submittedName>
        <fullName evidence="1">Uncharacterized protein</fullName>
    </submittedName>
</protein>